<name>A0A3D4V5Z7_9BACT</name>
<dbReference type="AlphaFoldDB" id="A0A3D4V5Z7"/>
<evidence type="ECO:0000313" key="1">
    <source>
        <dbReference type="EMBL" id="HCT56088.1"/>
    </source>
</evidence>
<gene>
    <name evidence="1" type="ORF">DGD08_02625</name>
</gene>
<evidence type="ECO:0000313" key="2">
    <source>
        <dbReference type="Proteomes" id="UP000264071"/>
    </source>
</evidence>
<dbReference type="Proteomes" id="UP000264071">
    <property type="component" value="Unassembled WGS sequence"/>
</dbReference>
<reference evidence="1 2" key="1">
    <citation type="journal article" date="2018" name="Nat. Biotechnol.">
        <title>A standardized bacterial taxonomy based on genome phylogeny substantially revises the tree of life.</title>
        <authorList>
            <person name="Parks D.H."/>
            <person name="Chuvochina M."/>
            <person name="Waite D.W."/>
            <person name="Rinke C."/>
            <person name="Skarshewski A."/>
            <person name="Chaumeil P.A."/>
            <person name="Hugenholtz P."/>
        </authorList>
    </citation>
    <scope>NUCLEOTIDE SEQUENCE [LARGE SCALE GENOMIC DNA]</scope>
    <source>
        <strain evidence="1">UBA8844</strain>
    </source>
</reference>
<sequence length="250" mass="26333">MASVSGCNSLTDSSVGNDRFGAISISARNLSATQGRASATMVVFDASSVSIPNSLLQQSDQCVYASVDTTTTTVRGQFRAGESVALAVGTQSLSLPFNTTLQRYATPEATPFTYTRGEEALITIPGEGSSFPASTISVKLAEPIIPEPVPALVAGQVLPIRWNGTSDSTSAIILSLRYANANTSVTEQIYCALRDDGTVDIPANGVAVLMASPASRRSMVLTRWRTNEKVLNNTTLLHIVSTIDTTLSIP</sequence>
<accession>A0A3D4V5Z7</accession>
<comment type="caution">
    <text evidence="1">The sequence shown here is derived from an EMBL/GenBank/DDBJ whole genome shotgun (WGS) entry which is preliminary data.</text>
</comment>
<protein>
    <submittedName>
        <fullName evidence="1">Uncharacterized protein</fullName>
    </submittedName>
</protein>
<dbReference type="EMBL" id="DPIY01000003">
    <property type="protein sequence ID" value="HCT56088.1"/>
    <property type="molecule type" value="Genomic_DNA"/>
</dbReference>
<organism evidence="1 2">
    <name type="scientific">Gemmatimonas aurantiaca</name>
    <dbReference type="NCBI Taxonomy" id="173480"/>
    <lineage>
        <taxon>Bacteria</taxon>
        <taxon>Pseudomonadati</taxon>
        <taxon>Gemmatimonadota</taxon>
        <taxon>Gemmatimonadia</taxon>
        <taxon>Gemmatimonadales</taxon>
        <taxon>Gemmatimonadaceae</taxon>
        <taxon>Gemmatimonas</taxon>
    </lineage>
</organism>
<proteinExistence type="predicted"/>